<organism evidence="1 2">
    <name type="scientific">Nocardia aurantia</name>
    <dbReference type="NCBI Taxonomy" id="2585199"/>
    <lineage>
        <taxon>Bacteria</taxon>
        <taxon>Bacillati</taxon>
        <taxon>Actinomycetota</taxon>
        <taxon>Actinomycetes</taxon>
        <taxon>Mycobacteriales</taxon>
        <taxon>Nocardiaceae</taxon>
        <taxon>Nocardia</taxon>
    </lineage>
</organism>
<protein>
    <submittedName>
        <fullName evidence="1">Uncharacterized protein</fullName>
    </submittedName>
</protein>
<evidence type="ECO:0000313" key="1">
    <source>
        <dbReference type="EMBL" id="MQY25482.1"/>
    </source>
</evidence>
<proteinExistence type="predicted"/>
<evidence type="ECO:0000313" key="2">
    <source>
        <dbReference type="Proteomes" id="UP000431401"/>
    </source>
</evidence>
<dbReference type="EMBL" id="WEGI01000002">
    <property type="protein sequence ID" value="MQY25482.1"/>
    <property type="molecule type" value="Genomic_DNA"/>
</dbReference>
<reference evidence="1 2" key="1">
    <citation type="submission" date="2019-10" db="EMBL/GenBank/DDBJ databases">
        <title>Nocardia macrotermitis sp. nov. and Nocardia aurantia sp. nov., isolated from the gut of fungus growing-termite Macrotermes natalensis.</title>
        <authorList>
            <person name="Benndorf R."/>
            <person name="Schwitalla J."/>
            <person name="Martin K."/>
            <person name="De Beer W."/>
            <person name="Kaster A.-K."/>
            <person name="Vollmers J."/>
            <person name="Poulsen M."/>
            <person name="Beemelmanns C."/>
        </authorList>
    </citation>
    <scope>NUCLEOTIDE SEQUENCE [LARGE SCALE GENOMIC DNA]</scope>
    <source>
        <strain evidence="1 2">RB56</strain>
    </source>
</reference>
<accession>A0A7K0DJS0</accession>
<name>A0A7K0DJS0_9NOCA</name>
<keyword evidence="2" id="KW-1185">Reference proteome</keyword>
<comment type="caution">
    <text evidence="1">The sequence shown here is derived from an EMBL/GenBank/DDBJ whole genome shotgun (WGS) entry which is preliminary data.</text>
</comment>
<dbReference type="OrthoDB" id="3207839at2"/>
<sequence length="184" mass="20338">MPSNKHEVPLELFRDRAELGPKIARELGVPVPEGLCWRLGPETVTMLNPAELHLDVSLIGSDSDRPVFAIINEVQELERMMTISLGDYPWKSEFALQHQALGRAEGEALGLAKGEARGFAKGEAKAILDVLSARGISVDPDSRRRIRECTDLDQLTHWVKRAIEVSSAAELFDVVVSSAHELFD</sequence>
<dbReference type="AlphaFoldDB" id="A0A7K0DJS0"/>
<dbReference type="Proteomes" id="UP000431401">
    <property type="component" value="Unassembled WGS sequence"/>
</dbReference>
<dbReference type="RefSeq" id="WP_153339315.1">
    <property type="nucleotide sequence ID" value="NZ_WEGI01000002.1"/>
</dbReference>
<gene>
    <name evidence="1" type="ORF">NRB56_10390</name>
</gene>